<gene>
    <name evidence="1" type="ORF">GCM10022202_02180</name>
</gene>
<accession>A0ABP7B378</accession>
<evidence type="ECO:0000313" key="1">
    <source>
        <dbReference type="EMBL" id="GAA3646468.1"/>
    </source>
</evidence>
<dbReference type="Proteomes" id="UP001410795">
    <property type="component" value="Unassembled WGS sequence"/>
</dbReference>
<comment type="caution">
    <text evidence="1">The sequence shown here is derived from an EMBL/GenBank/DDBJ whole genome shotgun (WGS) entry which is preliminary data.</text>
</comment>
<name>A0ABP7B378_9MICO</name>
<proteinExistence type="predicted"/>
<dbReference type="EMBL" id="BAAAYV010000002">
    <property type="protein sequence ID" value="GAA3646468.1"/>
    <property type="molecule type" value="Genomic_DNA"/>
</dbReference>
<keyword evidence="2" id="KW-1185">Reference proteome</keyword>
<sequence length="61" mass="6150">MIATPTEIAGASTLANAATQHTAPIPTIRRSRGPGLAGIRSALDMAQSYEAIAGREGGTSL</sequence>
<organism evidence="1 2">
    <name type="scientific">Microbacterium marinilacus</name>
    <dbReference type="NCBI Taxonomy" id="415209"/>
    <lineage>
        <taxon>Bacteria</taxon>
        <taxon>Bacillati</taxon>
        <taxon>Actinomycetota</taxon>
        <taxon>Actinomycetes</taxon>
        <taxon>Micrococcales</taxon>
        <taxon>Microbacteriaceae</taxon>
        <taxon>Microbacterium</taxon>
    </lineage>
</organism>
<protein>
    <submittedName>
        <fullName evidence="1">Uncharacterized protein</fullName>
    </submittedName>
</protein>
<evidence type="ECO:0000313" key="2">
    <source>
        <dbReference type="Proteomes" id="UP001410795"/>
    </source>
</evidence>
<reference evidence="2" key="1">
    <citation type="journal article" date="2019" name="Int. J. Syst. Evol. Microbiol.">
        <title>The Global Catalogue of Microorganisms (GCM) 10K type strain sequencing project: providing services to taxonomists for standard genome sequencing and annotation.</title>
        <authorList>
            <consortium name="The Broad Institute Genomics Platform"/>
            <consortium name="The Broad Institute Genome Sequencing Center for Infectious Disease"/>
            <person name="Wu L."/>
            <person name="Ma J."/>
        </authorList>
    </citation>
    <scope>NUCLEOTIDE SEQUENCE [LARGE SCALE GENOMIC DNA]</scope>
    <source>
        <strain evidence="2">JCM 16546</strain>
    </source>
</reference>